<protein>
    <submittedName>
        <fullName evidence="2">Uncharacterized protein</fullName>
    </submittedName>
</protein>
<reference evidence="2" key="1">
    <citation type="submission" date="2024-03" db="EMBL/GenBank/DDBJ databases">
        <title>Diverse circular DNA viruses in blood, oral, and fecal samples of captive lemurs.</title>
        <authorList>
            <person name="Paietta E.N."/>
            <person name="Kraberger S."/>
            <person name="Lund M.C."/>
            <person name="Custer J.M."/>
            <person name="Vargas K.M."/>
            <person name="Ehmke E.E."/>
            <person name="Yoder A.D."/>
            <person name="Varsani A."/>
        </authorList>
    </citation>
    <scope>NUCLEOTIDE SEQUENCE</scope>
    <source>
        <strain evidence="1">Duke_24FS_115</strain>
        <strain evidence="2">Duke_26_94</strain>
    </source>
</reference>
<name>A0AAU8B7B5_9VIRU</name>
<sequence>MRRHRLSRRTSRRFFRKGLRVRRRNLRARPMRGGFRI</sequence>
<organism evidence="2">
    <name type="scientific">Dulem virus 105</name>
    <dbReference type="NCBI Taxonomy" id="3145582"/>
    <lineage>
        <taxon>Viruses</taxon>
        <taxon>Monodnaviria</taxon>
        <taxon>Sangervirae</taxon>
        <taxon>Phixviricota</taxon>
        <taxon>Malgrandaviricetes</taxon>
        <taxon>Petitvirales</taxon>
        <taxon>Microviridae</taxon>
        <taxon>Microvirus</taxon>
    </lineage>
</organism>
<accession>A0AAU8B7B5</accession>
<evidence type="ECO:0000313" key="1">
    <source>
        <dbReference type="EMBL" id="XCD05609.1"/>
    </source>
</evidence>
<evidence type="ECO:0000313" key="2">
    <source>
        <dbReference type="EMBL" id="XCD07157.1"/>
    </source>
</evidence>
<dbReference type="EMBL" id="PP511583">
    <property type="protein sequence ID" value="XCD05609.1"/>
    <property type="molecule type" value="Genomic_DNA"/>
</dbReference>
<dbReference type="EMBL" id="PP511759">
    <property type="protein sequence ID" value="XCD07157.1"/>
    <property type="molecule type" value="Genomic_DNA"/>
</dbReference>
<proteinExistence type="predicted"/>